<evidence type="ECO:0000256" key="1">
    <source>
        <dbReference type="SAM" id="SignalP"/>
    </source>
</evidence>
<sequence>MRIVLAIVLLGALVLFAVARPAAASSKQDEARATVEAVLDRLGVDRSRIKSIYLAPEGFSQDRPVQSYVGWVSFTDCQGNLVIDLGATEAVRTIYTTGDCKVPGVD</sequence>
<evidence type="ECO:0000313" key="3">
    <source>
        <dbReference type="Proteomes" id="UP000630353"/>
    </source>
</evidence>
<dbReference type="AlphaFoldDB" id="A0A918XY12"/>
<keyword evidence="3" id="KW-1185">Reference proteome</keyword>
<feature type="signal peptide" evidence="1">
    <location>
        <begin position="1"/>
        <end position="24"/>
    </location>
</feature>
<dbReference type="Proteomes" id="UP000630353">
    <property type="component" value="Unassembled WGS sequence"/>
</dbReference>
<dbReference type="EMBL" id="BMZS01000013">
    <property type="protein sequence ID" value="GHD61617.1"/>
    <property type="molecule type" value="Genomic_DNA"/>
</dbReference>
<gene>
    <name evidence="2" type="ORF">GCM10017083_49200</name>
</gene>
<comment type="caution">
    <text evidence="2">The sequence shown here is derived from an EMBL/GenBank/DDBJ whole genome shotgun (WGS) entry which is preliminary data.</text>
</comment>
<name>A0A918XY12_9PROT</name>
<accession>A0A918XY12</accession>
<dbReference type="RefSeq" id="WP_189994706.1">
    <property type="nucleotide sequence ID" value="NZ_BMZS01000013.1"/>
</dbReference>
<feature type="chain" id="PRO_5038102988" evidence="1">
    <location>
        <begin position="25"/>
        <end position="106"/>
    </location>
</feature>
<reference evidence="2" key="1">
    <citation type="journal article" date="2014" name="Int. J. Syst. Evol. Microbiol.">
        <title>Complete genome sequence of Corynebacterium casei LMG S-19264T (=DSM 44701T), isolated from a smear-ripened cheese.</title>
        <authorList>
            <consortium name="US DOE Joint Genome Institute (JGI-PGF)"/>
            <person name="Walter F."/>
            <person name="Albersmeier A."/>
            <person name="Kalinowski J."/>
            <person name="Ruckert C."/>
        </authorList>
    </citation>
    <scope>NUCLEOTIDE SEQUENCE</scope>
    <source>
        <strain evidence="2">KCTC 42651</strain>
    </source>
</reference>
<reference evidence="2" key="2">
    <citation type="submission" date="2020-09" db="EMBL/GenBank/DDBJ databases">
        <authorList>
            <person name="Sun Q."/>
            <person name="Kim S."/>
        </authorList>
    </citation>
    <scope>NUCLEOTIDE SEQUENCE</scope>
    <source>
        <strain evidence="2">KCTC 42651</strain>
    </source>
</reference>
<proteinExistence type="predicted"/>
<organism evidence="2 3">
    <name type="scientific">Thalassobaculum fulvum</name>
    <dbReference type="NCBI Taxonomy" id="1633335"/>
    <lineage>
        <taxon>Bacteria</taxon>
        <taxon>Pseudomonadati</taxon>
        <taxon>Pseudomonadota</taxon>
        <taxon>Alphaproteobacteria</taxon>
        <taxon>Rhodospirillales</taxon>
        <taxon>Thalassobaculaceae</taxon>
        <taxon>Thalassobaculum</taxon>
    </lineage>
</organism>
<evidence type="ECO:0000313" key="2">
    <source>
        <dbReference type="EMBL" id="GHD61617.1"/>
    </source>
</evidence>
<keyword evidence="1" id="KW-0732">Signal</keyword>
<protein>
    <submittedName>
        <fullName evidence="2">Uncharacterized protein</fullName>
    </submittedName>
</protein>